<protein>
    <submittedName>
        <fullName evidence="3">Uncharacterized protein LOC108821338</fullName>
    </submittedName>
</protein>
<accession>A0A6J0KQL6</accession>
<reference evidence="2" key="1">
    <citation type="journal article" date="2019" name="Database">
        <title>The radish genome database (RadishGD): an integrated information resource for radish genomics.</title>
        <authorList>
            <person name="Yu H.J."/>
            <person name="Baek S."/>
            <person name="Lee Y.J."/>
            <person name="Cho A."/>
            <person name="Mun J.H."/>
        </authorList>
    </citation>
    <scope>NUCLEOTIDE SEQUENCE [LARGE SCALE GENOMIC DNA]</scope>
    <source>
        <strain evidence="2">cv. WK10039</strain>
    </source>
</reference>
<sequence length="75" mass="8655">MEKKKANHGDDGHDCICVPPIHSQVVKIKKEFEKIHHPSLRQPEMPRVLRKIMAPRRSRSPLGLDERERPISVGN</sequence>
<name>A0A6J0KQL6_RAPSA</name>
<dbReference type="KEGG" id="rsz:108821338"/>
<evidence type="ECO:0000256" key="1">
    <source>
        <dbReference type="SAM" id="MobiDB-lite"/>
    </source>
</evidence>
<dbReference type="PANTHER" id="PTHR34780">
    <property type="entry name" value="OS08G0427800 PROTEIN"/>
    <property type="match status" value="1"/>
</dbReference>
<dbReference type="PANTHER" id="PTHR34780:SF4">
    <property type="entry name" value="GENOME ASSEMBLY, CHROMOSOME: A08"/>
    <property type="match status" value="1"/>
</dbReference>
<feature type="region of interest" description="Disordered" evidence="1">
    <location>
        <begin position="53"/>
        <end position="75"/>
    </location>
</feature>
<feature type="compositionally biased region" description="Basic and acidic residues" evidence="1">
    <location>
        <begin position="64"/>
        <end position="75"/>
    </location>
</feature>
<dbReference type="AlphaFoldDB" id="A0A6J0KQL6"/>
<organism evidence="2 3">
    <name type="scientific">Raphanus sativus</name>
    <name type="common">Radish</name>
    <name type="synonym">Raphanus raphanistrum var. sativus</name>
    <dbReference type="NCBI Taxonomy" id="3726"/>
    <lineage>
        <taxon>Eukaryota</taxon>
        <taxon>Viridiplantae</taxon>
        <taxon>Streptophyta</taxon>
        <taxon>Embryophyta</taxon>
        <taxon>Tracheophyta</taxon>
        <taxon>Spermatophyta</taxon>
        <taxon>Magnoliopsida</taxon>
        <taxon>eudicotyledons</taxon>
        <taxon>Gunneridae</taxon>
        <taxon>Pentapetalae</taxon>
        <taxon>rosids</taxon>
        <taxon>malvids</taxon>
        <taxon>Brassicales</taxon>
        <taxon>Brassicaceae</taxon>
        <taxon>Brassiceae</taxon>
        <taxon>Raphanus</taxon>
    </lineage>
</organism>
<evidence type="ECO:0000313" key="3">
    <source>
        <dbReference type="RefSeq" id="XP_018449883.1"/>
    </source>
</evidence>
<dbReference type="RefSeq" id="XP_018449883.1">
    <property type="nucleotide sequence ID" value="XM_018594381.2"/>
</dbReference>
<reference evidence="3" key="2">
    <citation type="submission" date="2025-08" db="UniProtKB">
        <authorList>
            <consortium name="RefSeq"/>
        </authorList>
    </citation>
    <scope>IDENTIFICATION</scope>
    <source>
        <tissue evidence="3">Leaf</tissue>
    </source>
</reference>
<evidence type="ECO:0000313" key="2">
    <source>
        <dbReference type="Proteomes" id="UP000504610"/>
    </source>
</evidence>
<proteinExistence type="predicted"/>
<dbReference type="Proteomes" id="UP000504610">
    <property type="component" value="Chromosome 8"/>
</dbReference>
<gene>
    <name evidence="3" type="primary">LOC108821338</name>
</gene>
<dbReference type="OrthoDB" id="1879501at2759"/>
<dbReference type="GeneID" id="108821338"/>
<keyword evidence="2" id="KW-1185">Reference proteome</keyword>